<comment type="caution">
    <text evidence="3">The sequence shown here is derived from an EMBL/GenBank/DDBJ whole genome shotgun (WGS) entry which is preliminary data.</text>
</comment>
<name>A0A1Q5UQ09_9EURO</name>
<dbReference type="PANTHER" id="PTHR24166:SF48">
    <property type="entry name" value="PROTEIN VAPYRIN"/>
    <property type="match status" value="1"/>
</dbReference>
<dbReference type="Pfam" id="PF12796">
    <property type="entry name" value="Ank_2"/>
    <property type="match status" value="1"/>
</dbReference>
<protein>
    <submittedName>
        <fullName evidence="3">Uncharacterized protein</fullName>
    </submittedName>
</protein>
<dbReference type="SMART" id="SM00248">
    <property type="entry name" value="ANK"/>
    <property type="match status" value="3"/>
</dbReference>
<dbReference type="InterPro" id="IPR036770">
    <property type="entry name" value="Ankyrin_rpt-contain_sf"/>
</dbReference>
<accession>A0A1Q5UQ09</accession>
<evidence type="ECO:0000256" key="1">
    <source>
        <dbReference type="ARBA" id="ARBA00022737"/>
    </source>
</evidence>
<dbReference type="Gene3D" id="1.25.40.20">
    <property type="entry name" value="Ankyrin repeat-containing domain"/>
    <property type="match status" value="2"/>
</dbReference>
<evidence type="ECO:0000313" key="4">
    <source>
        <dbReference type="Proteomes" id="UP000186955"/>
    </source>
</evidence>
<keyword evidence="2" id="KW-0040">ANK repeat</keyword>
<dbReference type="InterPro" id="IPR002110">
    <property type="entry name" value="Ankyrin_rpt"/>
</dbReference>
<evidence type="ECO:0000256" key="2">
    <source>
        <dbReference type="ARBA" id="ARBA00023043"/>
    </source>
</evidence>
<dbReference type="EMBL" id="MNBE01000079">
    <property type="protein sequence ID" value="OKP14549.1"/>
    <property type="molecule type" value="Genomic_DNA"/>
</dbReference>
<evidence type="ECO:0000313" key="3">
    <source>
        <dbReference type="EMBL" id="OKP14549.1"/>
    </source>
</evidence>
<proteinExistence type="predicted"/>
<dbReference type="SUPFAM" id="SSF48403">
    <property type="entry name" value="Ankyrin repeat"/>
    <property type="match status" value="1"/>
</dbReference>
<sequence length="283" mass="30874">MSPYNTDNDNQRVPLNPEQLEVTAKFLRRLAQEEDFQDPCTVTAESVDSARLLTAFLDDYAEADDSADRETFLTSFLDHVRANIYDDDSSSLPQDAIADLDSLPGWSGSKLQRLRDALRNFPGSITSSVALLSYAAEHGLETVVRRLLLAPESSNAIFSTTTTETDDPAEPKPLSLAAENGHAGVVSLLLANGHAAIVRLLLATPGVDPNFEDWNYQNPLLLAVRNGHDAIVKLLLAHEGLKDPNIPNEWGETSLLVAAELGHEAVVQRLLSWATIHPETTNS</sequence>
<dbReference type="AlphaFoldDB" id="A0A1Q5UQ09"/>
<gene>
    <name evidence="3" type="ORF">PENSUB_13901</name>
</gene>
<dbReference type="PANTHER" id="PTHR24166">
    <property type="entry name" value="ROLLING PEBBLES, ISOFORM B"/>
    <property type="match status" value="1"/>
</dbReference>
<dbReference type="InterPro" id="IPR050889">
    <property type="entry name" value="Dendritic_Spine_Reg/Scaffold"/>
</dbReference>
<keyword evidence="1" id="KW-0677">Repeat</keyword>
<dbReference type="OrthoDB" id="4360556at2759"/>
<dbReference type="STRING" id="1316194.A0A1Q5UQ09"/>
<reference evidence="3 4" key="1">
    <citation type="submission" date="2016-10" db="EMBL/GenBank/DDBJ databases">
        <title>Genome sequence of the ascomycete fungus Penicillium subrubescens.</title>
        <authorList>
            <person name="De Vries R.P."/>
            <person name="Peng M."/>
            <person name="Dilokpimol A."/>
            <person name="Hilden K."/>
            <person name="Makela M.R."/>
            <person name="Grigoriev I."/>
            <person name="Riley R."/>
            <person name="Granchi Z."/>
        </authorList>
    </citation>
    <scope>NUCLEOTIDE SEQUENCE [LARGE SCALE GENOMIC DNA]</scope>
    <source>
        <strain evidence="3 4">CBS 132785</strain>
    </source>
</reference>
<organism evidence="3 4">
    <name type="scientific">Penicillium subrubescens</name>
    <dbReference type="NCBI Taxonomy" id="1316194"/>
    <lineage>
        <taxon>Eukaryota</taxon>
        <taxon>Fungi</taxon>
        <taxon>Dikarya</taxon>
        <taxon>Ascomycota</taxon>
        <taxon>Pezizomycotina</taxon>
        <taxon>Eurotiomycetes</taxon>
        <taxon>Eurotiomycetidae</taxon>
        <taxon>Eurotiales</taxon>
        <taxon>Aspergillaceae</taxon>
        <taxon>Penicillium</taxon>
    </lineage>
</organism>
<keyword evidence="4" id="KW-1185">Reference proteome</keyword>
<dbReference type="Proteomes" id="UP000186955">
    <property type="component" value="Unassembled WGS sequence"/>
</dbReference>